<sequence length="48" mass="5293">DTTSIETENSSNASEQTNLHCDESKTCVYTINTLAINIFDNTSNSDIH</sequence>
<evidence type="ECO:0000313" key="1">
    <source>
        <dbReference type="EMBL" id="CAG8676197.1"/>
    </source>
</evidence>
<dbReference type="AlphaFoldDB" id="A0A9N9EE76"/>
<feature type="non-terminal residue" evidence="1">
    <location>
        <position position="1"/>
    </location>
</feature>
<comment type="caution">
    <text evidence="1">The sequence shown here is derived from an EMBL/GenBank/DDBJ whole genome shotgun (WGS) entry which is preliminary data.</text>
</comment>
<name>A0A9N9EE76_9GLOM</name>
<dbReference type="Proteomes" id="UP000789396">
    <property type="component" value="Unassembled WGS sequence"/>
</dbReference>
<protein>
    <submittedName>
        <fullName evidence="1">2916_t:CDS:1</fullName>
    </submittedName>
</protein>
<accession>A0A9N9EE76</accession>
<proteinExistence type="predicted"/>
<gene>
    <name evidence="1" type="ORF">RFULGI_LOCUS9426</name>
</gene>
<evidence type="ECO:0000313" key="2">
    <source>
        <dbReference type="Proteomes" id="UP000789396"/>
    </source>
</evidence>
<dbReference type="OrthoDB" id="2439285at2759"/>
<dbReference type="EMBL" id="CAJVPZ010016827">
    <property type="protein sequence ID" value="CAG8676197.1"/>
    <property type="molecule type" value="Genomic_DNA"/>
</dbReference>
<reference evidence="1" key="1">
    <citation type="submission" date="2021-06" db="EMBL/GenBank/DDBJ databases">
        <authorList>
            <person name="Kallberg Y."/>
            <person name="Tangrot J."/>
            <person name="Rosling A."/>
        </authorList>
    </citation>
    <scope>NUCLEOTIDE SEQUENCE</scope>
    <source>
        <strain evidence="1">IN212</strain>
    </source>
</reference>
<keyword evidence="2" id="KW-1185">Reference proteome</keyword>
<organism evidence="1 2">
    <name type="scientific">Racocetra fulgida</name>
    <dbReference type="NCBI Taxonomy" id="60492"/>
    <lineage>
        <taxon>Eukaryota</taxon>
        <taxon>Fungi</taxon>
        <taxon>Fungi incertae sedis</taxon>
        <taxon>Mucoromycota</taxon>
        <taxon>Glomeromycotina</taxon>
        <taxon>Glomeromycetes</taxon>
        <taxon>Diversisporales</taxon>
        <taxon>Gigasporaceae</taxon>
        <taxon>Racocetra</taxon>
    </lineage>
</organism>